<dbReference type="InterPro" id="IPR001273">
    <property type="entry name" value="ArAA_hydroxylase"/>
</dbReference>
<evidence type="ECO:0000256" key="5">
    <source>
        <dbReference type="ARBA" id="ARBA00023004"/>
    </source>
</evidence>
<dbReference type="OMA" id="TIDEAFH"/>
<dbReference type="GO" id="GO:0043005">
    <property type="term" value="C:neuron projection"/>
    <property type="evidence" value="ECO:0007669"/>
    <property type="project" value="TreeGrafter"/>
</dbReference>
<evidence type="ECO:0000256" key="4">
    <source>
        <dbReference type="ARBA" id="ARBA00023002"/>
    </source>
</evidence>
<keyword evidence="6" id="KW-0503">Monooxygenase</keyword>
<evidence type="ECO:0000259" key="7">
    <source>
        <dbReference type="PROSITE" id="PS51410"/>
    </source>
</evidence>
<evidence type="ECO:0000256" key="3">
    <source>
        <dbReference type="ARBA" id="ARBA00022723"/>
    </source>
</evidence>
<name>A0A915HK83_ROMCU</name>
<dbReference type="GO" id="GO:0005506">
    <property type="term" value="F:iron ion binding"/>
    <property type="evidence" value="ECO:0007669"/>
    <property type="project" value="InterPro"/>
</dbReference>
<keyword evidence="3" id="KW-0479">Metal-binding</keyword>
<dbReference type="WBParaSite" id="nRc.2.0.1.t01865-RA">
    <property type="protein sequence ID" value="nRc.2.0.1.t01865-RA"/>
    <property type="gene ID" value="nRc.2.0.1.g01865"/>
</dbReference>
<protein>
    <submittedName>
        <fullName evidence="9">Biopterin-dependent aromatic amino acid hydroxylase family profile domain-containing protein</fullName>
    </submittedName>
</protein>
<evidence type="ECO:0000256" key="2">
    <source>
        <dbReference type="ARBA" id="ARBA00009712"/>
    </source>
</evidence>
<dbReference type="AlphaFoldDB" id="A0A915HK83"/>
<dbReference type="Gene3D" id="1.10.800.10">
    <property type="entry name" value="Aromatic amino acid hydroxylase"/>
    <property type="match status" value="2"/>
</dbReference>
<accession>A0A915HK83</accession>
<dbReference type="InterPro" id="IPR019774">
    <property type="entry name" value="Aromatic-AA_hydroxylase_C"/>
</dbReference>
<evidence type="ECO:0000256" key="1">
    <source>
        <dbReference type="ARBA" id="ARBA00001954"/>
    </source>
</evidence>
<organism evidence="8 9">
    <name type="scientific">Romanomermis culicivorax</name>
    <name type="common">Nematode worm</name>
    <dbReference type="NCBI Taxonomy" id="13658"/>
    <lineage>
        <taxon>Eukaryota</taxon>
        <taxon>Metazoa</taxon>
        <taxon>Ecdysozoa</taxon>
        <taxon>Nematoda</taxon>
        <taxon>Enoplea</taxon>
        <taxon>Dorylaimia</taxon>
        <taxon>Mermithida</taxon>
        <taxon>Mermithoidea</taxon>
        <taxon>Mermithidae</taxon>
        <taxon>Romanomermis</taxon>
    </lineage>
</organism>
<dbReference type="Proteomes" id="UP000887565">
    <property type="component" value="Unplaced"/>
</dbReference>
<dbReference type="PANTHER" id="PTHR11473:SF16">
    <property type="entry name" value="TRYPTOPHAN 5-HYDROXYLASE 2"/>
    <property type="match status" value="1"/>
</dbReference>
<keyword evidence="8" id="KW-1185">Reference proteome</keyword>
<dbReference type="GO" id="GO:0009072">
    <property type="term" value="P:aromatic amino acid metabolic process"/>
    <property type="evidence" value="ECO:0007669"/>
    <property type="project" value="InterPro"/>
</dbReference>
<evidence type="ECO:0000256" key="6">
    <source>
        <dbReference type="ARBA" id="ARBA00023033"/>
    </source>
</evidence>
<comment type="cofactor">
    <cofactor evidence="1">
        <name>Fe(2+)</name>
        <dbReference type="ChEBI" id="CHEBI:29033"/>
    </cofactor>
</comment>
<dbReference type="SUPFAM" id="SSF56534">
    <property type="entry name" value="Aromatic aminoacid monoxygenases, catalytic and oligomerization domains"/>
    <property type="match status" value="1"/>
</dbReference>
<sequence length="163" mass="18575">MPLFADPDFAQFSQEIGLASLGANEEDIRKLATPVRKCGNETHAITDSPELIPFDPDRVVKQECLITTYQSAYFYTENFEEVQQKIRLFTSNMKRRFVVRYNPYTESVEVLNNKRALTLAVNTLRSDLTIVGEFVRELSIGLCAAAVLCVHSRFRVCFVAWLS</sequence>
<dbReference type="PANTHER" id="PTHR11473">
    <property type="entry name" value="AROMATIC AMINO ACID HYDROXYLASE"/>
    <property type="match status" value="1"/>
</dbReference>
<dbReference type="PROSITE" id="PS51410">
    <property type="entry name" value="BH4_AAA_HYDROXYL_2"/>
    <property type="match status" value="1"/>
</dbReference>
<comment type="similarity">
    <text evidence="2">Belongs to the biopterin-dependent aromatic amino acid hydroxylase family.</text>
</comment>
<evidence type="ECO:0000313" key="9">
    <source>
        <dbReference type="WBParaSite" id="nRc.2.0.1.t01865-RA"/>
    </source>
</evidence>
<keyword evidence="4" id="KW-0560">Oxidoreductase</keyword>
<reference evidence="9" key="1">
    <citation type="submission" date="2022-11" db="UniProtKB">
        <authorList>
            <consortium name="WormBaseParasite"/>
        </authorList>
    </citation>
    <scope>IDENTIFICATION</scope>
</reference>
<dbReference type="GO" id="GO:0004510">
    <property type="term" value="F:tryptophan 5-monooxygenase activity"/>
    <property type="evidence" value="ECO:0007669"/>
    <property type="project" value="TreeGrafter"/>
</dbReference>
<feature type="domain" description="Biopterin-dependent aromatic amino acid hydroxylase family profile" evidence="7">
    <location>
        <begin position="1"/>
        <end position="139"/>
    </location>
</feature>
<proteinExistence type="inferred from homology"/>
<dbReference type="Pfam" id="PF00351">
    <property type="entry name" value="Biopterin_H"/>
    <property type="match status" value="2"/>
</dbReference>
<keyword evidence="5" id="KW-0408">Iron</keyword>
<dbReference type="InterPro" id="IPR036951">
    <property type="entry name" value="ArAA_hydroxylase_sf"/>
</dbReference>
<evidence type="ECO:0000313" key="8">
    <source>
        <dbReference type="Proteomes" id="UP000887565"/>
    </source>
</evidence>
<dbReference type="InterPro" id="IPR036329">
    <property type="entry name" value="Aro-AA_hydroxylase_C_sf"/>
</dbReference>